<dbReference type="WBParaSite" id="ES5_v2.g24856.t1">
    <property type="protein sequence ID" value="ES5_v2.g24856.t1"/>
    <property type="gene ID" value="ES5_v2.g24856"/>
</dbReference>
<sequence length="102" mass="10963">MTKLTMKPIVSLLVSLLIVGSTFAESPVKQITAKDCAEGERFVECGSCEPTCQNDAPMCTLQCRPPMCMCEVGKVRHLNGKCVLPAQCEPVNSTVPVLPPVL</sequence>
<name>A0AC34G5J7_9BILA</name>
<organism evidence="1 2">
    <name type="scientific">Panagrolaimus sp. ES5</name>
    <dbReference type="NCBI Taxonomy" id="591445"/>
    <lineage>
        <taxon>Eukaryota</taxon>
        <taxon>Metazoa</taxon>
        <taxon>Ecdysozoa</taxon>
        <taxon>Nematoda</taxon>
        <taxon>Chromadorea</taxon>
        <taxon>Rhabditida</taxon>
        <taxon>Tylenchina</taxon>
        <taxon>Panagrolaimomorpha</taxon>
        <taxon>Panagrolaimoidea</taxon>
        <taxon>Panagrolaimidae</taxon>
        <taxon>Panagrolaimus</taxon>
    </lineage>
</organism>
<proteinExistence type="predicted"/>
<dbReference type="Proteomes" id="UP000887579">
    <property type="component" value="Unplaced"/>
</dbReference>
<protein>
    <submittedName>
        <fullName evidence="2">TIL domain-containing protein</fullName>
    </submittedName>
</protein>
<evidence type="ECO:0000313" key="1">
    <source>
        <dbReference type="Proteomes" id="UP000887579"/>
    </source>
</evidence>
<accession>A0AC34G5J7</accession>
<evidence type="ECO:0000313" key="2">
    <source>
        <dbReference type="WBParaSite" id="ES5_v2.g24856.t1"/>
    </source>
</evidence>
<reference evidence="2" key="1">
    <citation type="submission" date="2022-11" db="UniProtKB">
        <authorList>
            <consortium name="WormBaseParasite"/>
        </authorList>
    </citation>
    <scope>IDENTIFICATION</scope>
</reference>